<keyword evidence="1" id="KW-0732">Signal</keyword>
<evidence type="ECO:0000256" key="1">
    <source>
        <dbReference type="SAM" id="SignalP"/>
    </source>
</evidence>
<dbReference type="Proteomes" id="UP001160148">
    <property type="component" value="Unassembled WGS sequence"/>
</dbReference>
<protein>
    <recommendedName>
        <fullName evidence="4">Secreted protein</fullName>
    </recommendedName>
</protein>
<comment type="caution">
    <text evidence="2">The sequence shown here is derived from an EMBL/GenBank/DDBJ whole genome shotgun (WGS) entry which is preliminary data.</text>
</comment>
<dbReference type="EMBL" id="CARXXK010000002">
    <property type="protein sequence ID" value="CAI6359662.1"/>
    <property type="molecule type" value="Genomic_DNA"/>
</dbReference>
<feature type="chain" id="PRO_5043628530" description="Secreted protein" evidence="1">
    <location>
        <begin position="23"/>
        <end position="89"/>
    </location>
</feature>
<evidence type="ECO:0000313" key="3">
    <source>
        <dbReference type="Proteomes" id="UP001160148"/>
    </source>
</evidence>
<accession>A0AAV0WUX0</accession>
<reference evidence="2 3" key="1">
    <citation type="submission" date="2023-01" db="EMBL/GenBank/DDBJ databases">
        <authorList>
            <person name="Whitehead M."/>
        </authorList>
    </citation>
    <scope>NUCLEOTIDE SEQUENCE [LARGE SCALE GENOMIC DNA]</scope>
</reference>
<name>A0AAV0WUX0_9HEMI</name>
<evidence type="ECO:0000313" key="2">
    <source>
        <dbReference type="EMBL" id="CAI6359662.1"/>
    </source>
</evidence>
<keyword evidence="3" id="KW-1185">Reference proteome</keyword>
<dbReference type="AlphaFoldDB" id="A0AAV0WUX0"/>
<gene>
    <name evidence="2" type="ORF">MEUPH1_LOCUS15051</name>
</gene>
<proteinExistence type="predicted"/>
<feature type="signal peptide" evidence="1">
    <location>
        <begin position="1"/>
        <end position="22"/>
    </location>
</feature>
<evidence type="ECO:0008006" key="4">
    <source>
        <dbReference type="Google" id="ProtNLM"/>
    </source>
</evidence>
<sequence>MESFHQWTLRLFWMIVLRGIAASHVAVSRSLSLSACFAAEASASNGRGGPVRFQRTLAASGFNFLMDHPGSRVDADSGGAASATGNVNT</sequence>
<organism evidence="2 3">
    <name type="scientific">Macrosiphum euphorbiae</name>
    <name type="common">potato aphid</name>
    <dbReference type="NCBI Taxonomy" id="13131"/>
    <lineage>
        <taxon>Eukaryota</taxon>
        <taxon>Metazoa</taxon>
        <taxon>Ecdysozoa</taxon>
        <taxon>Arthropoda</taxon>
        <taxon>Hexapoda</taxon>
        <taxon>Insecta</taxon>
        <taxon>Pterygota</taxon>
        <taxon>Neoptera</taxon>
        <taxon>Paraneoptera</taxon>
        <taxon>Hemiptera</taxon>
        <taxon>Sternorrhyncha</taxon>
        <taxon>Aphidomorpha</taxon>
        <taxon>Aphidoidea</taxon>
        <taxon>Aphididae</taxon>
        <taxon>Macrosiphini</taxon>
        <taxon>Macrosiphum</taxon>
    </lineage>
</organism>